<name>A0A7I9UW73_9ACTN</name>
<keyword evidence="4" id="KW-0238">DNA-binding</keyword>
<dbReference type="SUPFAM" id="SSF53383">
    <property type="entry name" value="PLP-dependent transferases"/>
    <property type="match status" value="1"/>
</dbReference>
<evidence type="ECO:0000256" key="3">
    <source>
        <dbReference type="ARBA" id="ARBA00023015"/>
    </source>
</evidence>
<comment type="similarity">
    <text evidence="1">In the C-terminal section; belongs to the class-I pyridoxal-phosphate-dependent aminotransferase family.</text>
</comment>
<keyword evidence="5" id="KW-0804">Transcription</keyword>
<dbReference type="Pfam" id="PF00392">
    <property type="entry name" value="GntR"/>
    <property type="match status" value="1"/>
</dbReference>
<dbReference type="PANTHER" id="PTHR46577:SF1">
    <property type="entry name" value="HTH-TYPE TRANSCRIPTIONAL REGULATORY PROTEIN GABR"/>
    <property type="match status" value="1"/>
</dbReference>
<dbReference type="GO" id="GO:0003700">
    <property type="term" value="F:DNA-binding transcription factor activity"/>
    <property type="evidence" value="ECO:0007669"/>
    <property type="project" value="InterPro"/>
</dbReference>
<dbReference type="InterPro" id="IPR015424">
    <property type="entry name" value="PyrdxlP-dep_Trfase"/>
</dbReference>
<evidence type="ECO:0000256" key="2">
    <source>
        <dbReference type="ARBA" id="ARBA00022898"/>
    </source>
</evidence>
<dbReference type="SUPFAM" id="SSF46785">
    <property type="entry name" value="Winged helix' DNA-binding domain"/>
    <property type="match status" value="1"/>
</dbReference>
<dbReference type="InterPro" id="IPR004839">
    <property type="entry name" value="Aminotransferase_I/II_large"/>
</dbReference>
<feature type="domain" description="HTH gntR-type" evidence="7">
    <location>
        <begin position="39"/>
        <end position="107"/>
    </location>
</feature>
<evidence type="ECO:0000313" key="8">
    <source>
        <dbReference type="EMBL" id="GED97193.1"/>
    </source>
</evidence>
<dbReference type="EMBL" id="BJOU01000001">
    <property type="protein sequence ID" value="GED97193.1"/>
    <property type="molecule type" value="Genomic_DNA"/>
</dbReference>
<dbReference type="InterPro" id="IPR036388">
    <property type="entry name" value="WH-like_DNA-bd_sf"/>
</dbReference>
<dbReference type="CDD" id="cd00609">
    <property type="entry name" value="AAT_like"/>
    <property type="match status" value="1"/>
</dbReference>
<evidence type="ECO:0000313" key="9">
    <source>
        <dbReference type="Proteomes" id="UP000444980"/>
    </source>
</evidence>
<dbReference type="Gene3D" id="1.10.10.10">
    <property type="entry name" value="Winged helix-like DNA-binding domain superfamily/Winged helix DNA-binding domain"/>
    <property type="match status" value="1"/>
</dbReference>
<gene>
    <name evidence="8" type="ORF">nbrc107697_12320</name>
</gene>
<dbReference type="InterPro" id="IPR015421">
    <property type="entry name" value="PyrdxlP-dep_Trfase_major"/>
</dbReference>
<dbReference type="Gene3D" id="3.40.640.10">
    <property type="entry name" value="Type I PLP-dependent aspartate aminotransferase-like (Major domain)"/>
    <property type="match status" value="1"/>
</dbReference>
<dbReference type="CDD" id="cd07377">
    <property type="entry name" value="WHTH_GntR"/>
    <property type="match status" value="1"/>
</dbReference>
<dbReference type="Proteomes" id="UP000444980">
    <property type="component" value="Unassembled WGS sequence"/>
</dbReference>
<dbReference type="GO" id="GO:0003677">
    <property type="term" value="F:DNA binding"/>
    <property type="evidence" value="ECO:0007669"/>
    <property type="project" value="UniProtKB-KW"/>
</dbReference>
<comment type="caution">
    <text evidence="8">The sequence shown here is derived from an EMBL/GenBank/DDBJ whole genome shotgun (WGS) entry which is preliminary data.</text>
</comment>
<keyword evidence="3" id="KW-0805">Transcription regulation</keyword>
<feature type="region of interest" description="Disordered" evidence="6">
    <location>
        <begin position="112"/>
        <end position="134"/>
    </location>
</feature>
<keyword evidence="9" id="KW-1185">Reference proteome</keyword>
<dbReference type="OrthoDB" id="199743at2"/>
<dbReference type="InterPro" id="IPR000524">
    <property type="entry name" value="Tscrpt_reg_HTH_GntR"/>
</dbReference>
<organism evidence="8 9">
    <name type="scientific">Gordonia crocea</name>
    <dbReference type="NCBI Taxonomy" id="589162"/>
    <lineage>
        <taxon>Bacteria</taxon>
        <taxon>Bacillati</taxon>
        <taxon>Actinomycetota</taxon>
        <taxon>Actinomycetes</taxon>
        <taxon>Mycobacteriales</taxon>
        <taxon>Gordoniaceae</taxon>
        <taxon>Gordonia</taxon>
    </lineage>
</organism>
<dbReference type="InterPro" id="IPR051446">
    <property type="entry name" value="HTH_trans_reg/aminotransferase"/>
</dbReference>
<protein>
    <submittedName>
        <fullName evidence="8">GntR family transcriptional regulator</fullName>
    </submittedName>
</protein>
<evidence type="ECO:0000256" key="4">
    <source>
        <dbReference type="ARBA" id="ARBA00023125"/>
    </source>
</evidence>
<dbReference type="RefSeq" id="WP_161926556.1">
    <property type="nucleotide sequence ID" value="NZ_BJOU01000001.1"/>
</dbReference>
<reference evidence="9" key="1">
    <citation type="submission" date="2019-06" db="EMBL/GenBank/DDBJ databases">
        <title>Gordonia isolated from sludge of a wastewater treatment plant.</title>
        <authorList>
            <person name="Tamura T."/>
            <person name="Aoyama K."/>
            <person name="Kang Y."/>
            <person name="Saito S."/>
            <person name="Akiyama N."/>
            <person name="Yazawa K."/>
            <person name="Gonoi T."/>
            <person name="Mikami Y."/>
        </authorList>
    </citation>
    <scope>NUCLEOTIDE SEQUENCE [LARGE SCALE GENOMIC DNA]</scope>
    <source>
        <strain evidence="9">NBRC 107697</strain>
    </source>
</reference>
<dbReference type="PANTHER" id="PTHR46577">
    <property type="entry name" value="HTH-TYPE TRANSCRIPTIONAL REGULATORY PROTEIN GABR"/>
    <property type="match status" value="1"/>
</dbReference>
<dbReference type="AlphaFoldDB" id="A0A7I9UW73"/>
<evidence type="ECO:0000256" key="1">
    <source>
        <dbReference type="ARBA" id="ARBA00005384"/>
    </source>
</evidence>
<evidence type="ECO:0000259" key="7">
    <source>
        <dbReference type="PROSITE" id="PS50949"/>
    </source>
</evidence>
<accession>A0A7I9UW73</accession>
<dbReference type="SMART" id="SM00345">
    <property type="entry name" value="HTH_GNTR"/>
    <property type="match status" value="1"/>
</dbReference>
<dbReference type="Pfam" id="PF00155">
    <property type="entry name" value="Aminotran_1_2"/>
    <property type="match status" value="1"/>
</dbReference>
<sequence>MENSANSGAGEAWDATARRTGADLHLDFTVTGPVRGRGAQQRRRLVDALRAAISDGRLTAGTRLPPYRSLAADLGVSRGTAAAAYSDLIAEGWLVAHRGAGTQVAQRVSTTPTATALPPRSAPPAPRHNFLTGQPNAGRFPRADWIAATRRAITTAPDSAFEPTPPHGSARLREALAAYLARARGVHAEPDQIVLTPAVQYSLALLTPAVLGPTVAVESHGLVFHRQAIEERGAATVPVPLDEDGAVVDAIPTNATSLLLTPAHQYPTGVSLSPARRTAVVEWARRTGTLVVEDDYDGEYRYDRDRVGALQALGPDVVVYAGSVSKTLSPSVRIGWLVLPPRLVDRVAWAKGIREPDASIVDQLVLAEMIDSGAYDRHIRRTRQFYRRRRDQLVARLDEIGAAVSGVAGGLHVVVPTTAQRESALIAAASAREISITPLSFFAHPAATDEPRYGLIVGFGTPSASSYSADLDALVALLRDV</sequence>
<keyword evidence="2" id="KW-0663">Pyridoxal phosphate</keyword>
<dbReference type="GO" id="GO:0030170">
    <property type="term" value="F:pyridoxal phosphate binding"/>
    <property type="evidence" value="ECO:0007669"/>
    <property type="project" value="InterPro"/>
</dbReference>
<dbReference type="InterPro" id="IPR036390">
    <property type="entry name" value="WH_DNA-bd_sf"/>
</dbReference>
<evidence type="ECO:0000256" key="6">
    <source>
        <dbReference type="SAM" id="MobiDB-lite"/>
    </source>
</evidence>
<proteinExistence type="inferred from homology"/>
<evidence type="ECO:0000256" key="5">
    <source>
        <dbReference type="ARBA" id="ARBA00023163"/>
    </source>
</evidence>
<dbReference type="PROSITE" id="PS50949">
    <property type="entry name" value="HTH_GNTR"/>
    <property type="match status" value="1"/>
</dbReference>